<sequence>MKSISMKVKPFVLALGLSSLLVSGTAFSAAVSVKTTNSTIKGAPPFIPYVHVKSSTETLQVDSTLFFDLPDATSYLFKDKWTPLDQSDIETKSAQNTAPAPGVPGVNKMGGSLMFVDLDGDKEGDRKDRKNGGKVVIEWYKMIETDPSLAGEITLGDVEANWTKLTADNDKGEYTLKLGDLNYQIAAVIMPMTATGDPDRNNKLLVPNVLEFAGQVVDPENPGGPVDPLDPGPNPEIIPPGDGGPGVEPKTGADLRLVIHTNKAYNDAYLAYKADPSGPAPDFSTVPASDIFGDNLDMNAGQGLSLKTDTVYYATVLATEIEGSTVVTDYTTDVTSEYADTLIWSYVDQDNSTPFEIDNDGEMAFRTLRNSNVAGSAGDLNGDGAETDNDGSVVDRVKDSTAILDALNLTPGADALGLNEQGFRIKFSVDDGTSE</sequence>
<accession>A0A1H9YFL1</accession>
<reference evidence="3" key="1">
    <citation type="submission" date="2016-10" db="EMBL/GenBank/DDBJ databases">
        <authorList>
            <person name="Varghese N."/>
            <person name="Submissions S."/>
        </authorList>
    </citation>
    <scope>NUCLEOTIDE SEQUENCE [LARGE SCALE GENOMIC DNA]</scope>
    <source>
        <strain evidence="3">DSM 18579</strain>
    </source>
</reference>
<evidence type="ECO:0000313" key="3">
    <source>
        <dbReference type="Proteomes" id="UP000242642"/>
    </source>
</evidence>
<keyword evidence="3" id="KW-1185">Reference proteome</keyword>
<dbReference type="STRING" id="1123402.SAMN02583745_00238"/>
<dbReference type="EMBL" id="FOHV01000001">
    <property type="protein sequence ID" value="SES67783.1"/>
    <property type="molecule type" value="Genomic_DNA"/>
</dbReference>
<feature type="chain" id="PRO_5017432822" evidence="1">
    <location>
        <begin position="29"/>
        <end position="435"/>
    </location>
</feature>
<proteinExistence type="predicted"/>
<protein>
    <submittedName>
        <fullName evidence="2">Uncharacterized protein</fullName>
    </submittedName>
</protein>
<gene>
    <name evidence="2" type="ORF">SAMN02583745_00238</name>
</gene>
<evidence type="ECO:0000256" key="1">
    <source>
        <dbReference type="SAM" id="SignalP"/>
    </source>
</evidence>
<feature type="signal peptide" evidence="1">
    <location>
        <begin position="1"/>
        <end position="28"/>
    </location>
</feature>
<dbReference type="RefSeq" id="WP_093316904.1">
    <property type="nucleotide sequence ID" value="NZ_FOHV01000001.1"/>
</dbReference>
<name>A0A1H9YFL1_9GAMM</name>
<keyword evidence="1" id="KW-0732">Signal</keyword>
<dbReference type="AlphaFoldDB" id="A0A1H9YFL1"/>
<evidence type="ECO:0000313" key="2">
    <source>
        <dbReference type="EMBL" id="SES67783.1"/>
    </source>
</evidence>
<dbReference type="Proteomes" id="UP000242642">
    <property type="component" value="Unassembled WGS sequence"/>
</dbReference>
<organism evidence="2 3">
    <name type="scientific">Thorsellia anophelis DSM 18579</name>
    <dbReference type="NCBI Taxonomy" id="1123402"/>
    <lineage>
        <taxon>Bacteria</taxon>
        <taxon>Pseudomonadati</taxon>
        <taxon>Pseudomonadota</taxon>
        <taxon>Gammaproteobacteria</taxon>
        <taxon>Enterobacterales</taxon>
        <taxon>Thorselliaceae</taxon>
        <taxon>Thorsellia</taxon>
    </lineage>
</organism>